<protein>
    <submittedName>
        <fullName evidence="1">Uncharacterized protein</fullName>
    </submittedName>
</protein>
<dbReference type="EMBL" id="JAPWDV010000002">
    <property type="protein sequence ID" value="KAJ6221044.1"/>
    <property type="molecule type" value="Genomic_DNA"/>
</dbReference>
<organism evidence="1 2">
    <name type="scientific">Blomia tropicalis</name>
    <name type="common">Mite</name>
    <dbReference type="NCBI Taxonomy" id="40697"/>
    <lineage>
        <taxon>Eukaryota</taxon>
        <taxon>Metazoa</taxon>
        <taxon>Ecdysozoa</taxon>
        <taxon>Arthropoda</taxon>
        <taxon>Chelicerata</taxon>
        <taxon>Arachnida</taxon>
        <taxon>Acari</taxon>
        <taxon>Acariformes</taxon>
        <taxon>Sarcoptiformes</taxon>
        <taxon>Astigmata</taxon>
        <taxon>Glycyphagoidea</taxon>
        <taxon>Echimyopodidae</taxon>
        <taxon>Blomia</taxon>
    </lineage>
</organism>
<reference evidence="1" key="1">
    <citation type="submission" date="2022-12" db="EMBL/GenBank/DDBJ databases">
        <title>Genome assemblies of Blomia tropicalis.</title>
        <authorList>
            <person name="Cui Y."/>
        </authorList>
    </citation>
    <scope>NUCLEOTIDE SEQUENCE</scope>
    <source>
        <tissue evidence="1">Adult mites</tissue>
    </source>
</reference>
<sequence>MDTSFQKMLDNLFADINSRLAFKLENIPSSRLDFHLERVNKFIDKLELYSSNDDLSSSFKVQIREYLLKLEIRANKLCSLLDQYQSKHENKKVEQCKQLEIINEKMPKFNGKSHQMRVYLTAINDLIMSNPSLNDRAKYRAIFFSLDNDDDQKLLDRWIDPNEPNLTLAINLLTEKYPTIID</sequence>
<keyword evidence="2" id="KW-1185">Reference proteome</keyword>
<comment type="caution">
    <text evidence="1">The sequence shown here is derived from an EMBL/GenBank/DDBJ whole genome shotgun (WGS) entry which is preliminary data.</text>
</comment>
<dbReference type="Proteomes" id="UP001142055">
    <property type="component" value="Chromosome 2"/>
</dbReference>
<name>A0A9Q0M911_BLOTA</name>
<dbReference type="OrthoDB" id="10661115at2759"/>
<evidence type="ECO:0000313" key="2">
    <source>
        <dbReference type="Proteomes" id="UP001142055"/>
    </source>
</evidence>
<dbReference type="AlphaFoldDB" id="A0A9Q0M911"/>
<gene>
    <name evidence="1" type="ORF">RDWZM_006856</name>
</gene>
<accession>A0A9Q0M911</accession>
<proteinExistence type="predicted"/>
<evidence type="ECO:0000313" key="1">
    <source>
        <dbReference type="EMBL" id="KAJ6221044.1"/>
    </source>
</evidence>